<organism evidence="1 2">
    <name type="scientific">Kineosporia succinea</name>
    <dbReference type="NCBI Taxonomy" id="84632"/>
    <lineage>
        <taxon>Bacteria</taxon>
        <taxon>Bacillati</taxon>
        <taxon>Actinomycetota</taxon>
        <taxon>Actinomycetes</taxon>
        <taxon>Kineosporiales</taxon>
        <taxon>Kineosporiaceae</taxon>
        <taxon>Kineosporia</taxon>
    </lineage>
</organism>
<evidence type="ECO:0000313" key="2">
    <source>
        <dbReference type="Proteomes" id="UP001235712"/>
    </source>
</evidence>
<proteinExistence type="predicted"/>
<protein>
    <submittedName>
        <fullName evidence="1">Uncharacterized protein</fullName>
    </submittedName>
</protein>
<accession>A0ABT9PCT9</accession>
<dbReference type="RefSeq" id="WP_307249601.1">
    <property type="nucleotide sequence ID" value="NZ_JAUSQZ010000001.1"/>
</dbReference>
<reference evidence="1 2" key="1">
    <citation type="submission" date="2023-07" db="EMBL/GenBank/DDBJ databases">
        <title>Sequencing the genomes of 1000 actinobacteria strains.</title>
        <authorList>
            <person name="Klenk H.-P."/>
        </authorList>
    </citation>
    <scope>NUCLEOTIDE SEQUENCE [LARGE SCALE GENOMIC DNA]</scope>
    <source>
        <strain evidence="1 2">DSM 44388</strain>
    </source>
</reference>
<evidence type="ECO:0000313" key="1">
    <source>
        <dbReference type="EMBL" id="MDP9830533.1"/>
    </source>
</evidence>
<name>A0ABT9PCT9_9ACTN</name>
<dbReference type="EMBL" id="JAUSQZ010000001">
    <property type="protein sequence ID" value="MDP9830533.1"/>
    <property type="molecule type" value="Genomic_DNA"/>
</dbReference>
<dbReference type="Proteomes" id="UP001235712">
    <property type="component" value="Unassembled WGS sequence"/>
</dbReference>
<sequence>MSATAARRLGWLPGMLAVAALIPCPFLVVVPVALGQNMAHHTVSP</sequence>
<keyword evidence="2" id="KW-1185">Reference proteome</keyword>
<comment type="caution">
    <text evidence="1">The sequence shown here is derived from an EMBL/GenBank/DDBJ whole genome shotgun (WGS) entry which is preliminary data.</text>
</comment>
<gene>
    <name evidence="1" type="ORF">J2S57_006282</name>
</gene>